<dbReference type="EMBL" id="JPME01000012">
    <property type="protein sequence ID" value="KEZ90371.1"/>
    <property type="molecule type" value="Genomic_DNA"/>
</dbReference>
<proteinExistence type="inferred from homology"/>
<reference evidence="4 5" key="1">
    <citation type="submission" date="2014-07" db="EMBL/GenBank/DDBJ databases">
        <title>Draft genome of Clostridium celerecrescens 152B isolated from sediments associated with methane hydrate from Krishna Godavari basin.</title>
        <authorList>
            <person name="Honkalas V.S."/>
            <person name="Dabir A.P."/>
            <person name="Arora P."/>
            <person name="Dhakephalkar P.K."/>
        </authorList>
    </citation>
    <scope>NUCLEOTIDE SEQUENCE [LARGE SCALE GENOMIC DNA]</scope>
    <source>
        <strain evidence="4 5">152B</strain>
    </source>
</reference>
<evidence type="ECO:0000256" key="1">
    <source>
        <dbReference type="ARBA" id="ARBA00010062"/>
    </source>
</evidence>
<name>A0A084JN37_9FIRM</name>
<keyword evidence="5" id="KW-1185">Reference proteome</keyword>
<dbReference type="SUPFAM" id="SSF53822">
    <property type="entry name" value="Periplasmic binding protein-like I"/>
    <property type="match status" value="1"/>
</dbReference>
<dbReference type="STRING" id="29354.IO98_10570"/>
<dbReference type="PANTHER" id="PTHR30483">
    <property type="entry name" value="LEUCINE-SPECIFIC-BINDING PROTEIN"/>
    <property type="match status" value="1"/>
</dbReference>
<dbReference type="InterPro" id="IPR028082">
    <property type="entry name" value="Peripla_BP_I"/>
</dbReference>
<dbReference type="OrthoDB" id="9783240at2"/>
<dbReference type="Pfam" id="PF13458">
    <property type="entry name" value="Peripla_BP_6"/>
    <property type="match status" value="1"/>
</dbReference>
<dbReference type="Gene3D" id="3.40.50.2300">
    <property type="match status" value="2"/>
</dbReference>
<dbReference type="AlphaFoldDB" id="A0A084JN37"/>
<dbReference type="InterPro" id="IPR028081">
    <property type="entry name" value="Leu-bd"/>
</dbReference>
<evidence type="ECO:0000313" key="5">
    <source>
        <dbReference type="Proteomes" id="UP000028525"/>
    </source>
</evidence>
<protein>
    <recommendedName>
        <fullName evidence="3">Leucine-binding protein domain-containing protein</fullName>
    </recommendedName>
</protein>
<sequence>MLAVEELNAEGGLNGQTIKLVTYDDQGSPEEAVKIANKMVEVDKVDAVIGPLLSTCQMAQGALLNDAKIPTIGIGLSPSFMENGWDYIVRSSLNSDYVMKILAQNMVDLDVHSLAIFSGQDDSSKKAAGSMKAEAEAVGITVTTTETYVDGDTDFSGQAAKLINTKPDAIYAASYANVQPIIAKQLRQFGFEGLCFNKELFQADSLRVAGSAANGWIFAYPYISYKTVDECDIPNMKEFIVKYEAKYGALPYHEGAMRGYDAVKVLAEGIKNAGSTDPEAIMAGIKSISGLEGLGGTFDYTGGDGEGLHSCNSYVIADEKYTVLDKWVGDGGFEAFKAGK</sequence>
<keyword evidence="2" id="KW-0732">Signal</keyword>
<accession>A0A084JN37</accession>
<dbReference type="RefSeq" id="WP_038280778.1">
    <property type="nucleotide sequence ID" value="NZ_JPME01000012.1"/>
</dbReference>
<gene>
    <name evidence="4" type="ORF">IO98_10570</name>
</gene>
<feature type="domain" description="Leucine-binding protein" evidence="3">
    <location>
        <begin position="2"/>
        <end position="311"/>
    </location>
</feature>
<evidence type="ECO:0000313" key="4">
    <source>
        <dbReference type="EMBL" id="KEZ90371.1"/>
    </source>
</evidence>
<dbReference type="Proteomes" id="UP000028525">
    <property type="component" value="Unassembled WGS sequence"/>
</dbReference>
<comment type="similarity">
    <text evidence="1">Belongs to the leucine-binding protein family.</text>
</comment>
<comment type="caution">
    <text evidence="4">The sequence shown here is derived from an EMBL/GenBank/DDBJ whole genome shotgun (WGS) entry which is preliminary data.</text>
</comment>
<dbReference type="PANTHER" id="PTHR30483:SF6">
    <property type="entry name" value="PERIPLASMIC BINDING PROTEIN OF ABC TRANSPORTER FOR NATURAL AMINO ACIDS"/>
    <property type="match status" value="1"/>
</dbReference>
<dbReference type="CDD" id="cd06349">
    <property type="entry name" value="PBP1_ABC_HAAT-like"/>
    <property type="match status" value="1"/>
</dbReference>
<evidence type="ECO:0000259" key="3">
    <source>
        <dbReference type="Pfam" id="PF13458"/>
    </source>
</evidence>
<evidence type="ECO:0000256" key="2">
    <source>
        <dbReference type="ARBA" id="ARBA00022729"/>
    </source>
</evidence>
<dbReference type="InterPro" id="IPR051010">
    <property type="entry name" value="BCAA_transport"/>
</dbReference>
<organism evidence="4 5">
    <name type="scientific">Lacrimispora celerecrescens</name>
    <dbReference type="NCBI Taxonomy" id="29354"/>
    <lineage>
        <taxon>Bacteria</taxon>
        <taxon>Bacillati</taxon>
        <taxon>Bacillota</taxon>
        <taxon>Clostridia</taxon>
        <taxon>Lachnospirales</taxon>
        <taxon>Lachnospiraceae</taxon>
        <taxon>Lacrimispora</taxon>
    </lineage>
</organism>